<dbReference type="InterPro" id="IPR042099">
    <property type="entry name" value="ANL_N_sf"/>
</dbReference>
<dbReference type="Pfam" id="PF00501">
    <property type="entry name" value="AMP-binding"/>
    <property type="match status" value="1"/>
</dbReference>
<accession>A0A6U2HZ62</accession>
<dbReference type="InterPro" id="IPR040097">
    <property type="entry name" value="FAAL/FAAC"/>
</dbReference>
<gene>
    <name evidence="4" type="ORF">CEUR00632_LOCUS15843</name>
    <name evidence="5" type="ORF">CEUR00632_LOCUS15844</name>
</gene>
<dbReference type="Gene3D" id="3.40.50.12780">
    <property type="entry name" value="N-terminal domain of ligase-like"/>
    <property type="match status" value="1"/>
</dbReference>
<evidence type="ECO:0000256" key="1">
    <source>
        <dbReference type="ARBA" id="ARBA00022598"/>
    </source>
</evidence>
<dbReference type="PANTHER" id="PTHR22754:SF32">
    <property type="entry name" value="DISCO-INTERACTING PROTEIN 2"/>
    <property type="match status" value="1"/>
</dbReference>
<dbReference type="SUPFAM" id="SSF56801">
    <property type="entry name" value="Acetyl-CoA synthetase-like"/>
    <property type="match status" value="1"/>
</dbReference>
<dbReference type="GO" id="GO:0008610">
    <property type="term" value="P:lipid biosynthetic process"/>
    <property type="evidence" value="ECO:0007669"/>
    <property type="project" value="InterPro"/>
</dbReference>
<dbReference type="InterPro" id="IPR000873">
    <property type="entry name" value="AMP-dep_synth/lig_dom"/>
</dbReference>
<feature type="region of interest" description="Disordered" evidence="2">
    <location>
        <begin position="1"/>
        <end position="45"/>
    </location>
</feature>
<dbReference type="EMBL" id="HBEC01034124">
    <property type="protein sequence ID" value="CAD8301007.1"/>
    <property type="molecule type" value="Transcribed_RNA"/>
</dbReference>
<evidence type="ECO:0000256" key="2">
    <source>
        <dbReference type="SAM" id="MobiDB-lite"/>
    </source>
</evidence>
<evidence type="ECO:0000313" key="4">
    <source>
        <dbReference type="EMBL" id="CAD8301007.1"/>
    </source>
</evidence>
<name>A0A6U2HZ62_9CHLO</name>
<sequence>MAATAEDHSLDNNGPADPPDHVALGNMSLNGRAPGVPSQDDGSSIPWPAGRECRSIHEHFLAHGVSDPKNEAVVWLGDNGKVTGRRTYGDLLARARAVAYKMTKKFNVERGDRVVLVLPPGLEFLDAFFGCLVAGVVAVPVYPPNPGTIQKDLERLSKIVDAADVKVAITTGDFRTKLYVTKTAMMFSSAFNAAWPKALTWQTLDGLSPAPKDFASATAGGSDVAFLQFTSGSTSDPKGVMITHDNLLHNLHCMFRLVPAYQTPRSMVTVNWMPQYHDMGLINMTMATLYNGGTLVGMSPLTFLKSPLLWLEAVSTYGANVTGGPNFSLVRCTKAWAALPPAKRPALKLDSMRTLVCGAEPINIRDLDDFVRSFEPVGFARSAMCPAYGLAENTVFACCATSEDYFADELGNVQCGIPLPGCHVAIVDAESGADLGADGAVGEVWLSSGSKAAGYWGQEEATEATFRARLPGSDLQWLRTGDLGYLSGNRLFIKGRIKDVIIVAGRNYYPNDVELTVQEASEAVRPGCVAAFTVPRPRAADGGGDDEDDSENGCIAIVAEVRDPKMDAAAAAELCETLRQAVAAAHAPLTPVRVLLLEPRTVPKTTSGKIRRAECKARVLAGTLKTIPAGKWEQTAAAHNAAAAAAGATDLSETPVAEK</sequence>
<feature type="domain" description="AMP-dependent synthetase/ligase" evidence="3">
    <location>
        <begin position="68"/>
        <end position="456"/>
    </location>
</feature>
<dbReference type="InterPro" id="IPR020845">
    <property type="entry name" value="AMP-binding_CS"/>
</dbReference>
<dbReference type="CDD" id="cd05931">
    <property type="entry name" value="FAAL"/>
    <property type="match status" value="1"/>
</dbReference>
<evidence type="ECO:0000313" key="5">
    <source>
        <dbReference type="EMBL" id="CAD8301009.1"/>
    </source>
</evidence>
<dbReference type="EMBL" id="HBEC01034125">
    <property type="protein sequence ID" value="CAD8301009.1"/>
    <property type="molecule type" value="Transcribed_RNA"/>
</dbReference>
<organism evidence="5">
    <name type="scientific">Chlamydomonas euryale</name>
    <dbReference type="NCBI Taxonomy" id="1486919"/>
    <lineage>
        <taxon>Eukaryota</taxon>
        <taxon>Viridiplantae</taxon>
        <taxon>Chlorophyta</taxon>
        <taxon>core chlorophytes</taxon>
        <taxon>Chlorophyceae</taxon>
        <taxon>CS clade</taxon>
        <taxon>Chlamydomonadales</taxon>
        <taxon>Chlamydomonadaceae</taxon>
        <taxon>Chlamydomonas</taxon>
    </lineage>
</organism>
<evidence type="ECO:0000259" key="3">
    <source>
        <dbReference type="Pfam" id="PF00501"/>
    </source>
</evidence>
<feature type="compositionally biased region" description="Basic and acidic residues" evidence="2">
    <location>
        <begin position="1"/>
        <end position="10"/>
    </location>
</feature>
<protein>
    <recommendedName>
        <fullName evidence="3">AMP-dependent synthetase/ligase domain-containing protein</fullName>
    </recommendedName>
</protein>
<dbReference type="AlphaFoldDB" id="A0A6U2HZ62"/>
<dbReference type="PANTHER" id="PTHR22754">
    <property type="entry name" value="DISCO-INTERACTING PROTEIN 2 DIP2 -RELATED"/>
    <property type="match status" value="1"/>
</dbReference>
<dbReference type="PROSITE" id="PS00455">
    <property type="entry name" value="AMP_BINDING"/>
    <property type="match status" value="1"/>
</dbReference>
<dbReference type="InterPro" id="IPR045851">
    <property type="entry name" value="AMP-bd_C_sf"/>
</dbReference>
<dbReference type="GO" id="GO:0016874">
    <property type="term" value="F:ligase activity"/>
    <property type="evidence" value="ECO:0007669"/>
    <property type="project" value="UniProtKB-KW"/>
</dbReference>
<dbReference type="Gene3D" id="3.30.300.30">
    <property type="match status" value="1"/>
</dbReference>
<keyword evidence="1" id="KW-0436">Ligase</keyword>
<proteinExistence type="predicted"/>
<reference evidence="5" key="1">
    <citation type="submission" date="2021-01" db="EMBL/GenBank/DDBJ databases">
        <authorList>
            <person name="Corre E."/>
            <person name="Pelletier E."/>
            <person name="Niang G."/>
            <person name="Scheremetjew M."/>
            <person name="Finn R."/>
            <person name="Kale V."/>
            <person name="Holt S."/>
            <person name="Cochrane G."/>
            <person name="Meng A."/>
            <person name="Brown T."/>
            <person name="Cohen L."/>
        </authorList>
    </citation>
    <scope>NUCLEOTIDE SEQUENCE</scope>
    <source>
        <strain evidence="5">CCMP219</strain>
    </source>
</reference>